<protein>
    <submittedName>
        <fullName evidence="1">Predicted protein</fullName>
    </submittedName>
</protein>
<dbReference type="AlphaFoldDB" id="F2E0M7"/>
<accession>F2E0M7</accession>
<name>F2E0M7_HORVV</name>
<proteinExistence type="evidence at transcript level"/>
<organism evidence="1">
    <name type="scientific">Hordeum vulgare subsp. vulgare</name>
    <name type="common">Domesticated barley</name>
    <dbReference type="NCBI Taxonomy" id="112509"/>
    <lineage>
        <taxon>Eukaryota</taxon>
        <taxon>Viridiplantae</taxon>
        <taxon>Streptophyta</taxon>
        <taxon>Embryophyta</taxon>
        <taxon>Tracheophyta</taxon>
        <taxon>Spermatophyta</taxon>
        <taxon>Magnoliopsida</taxon>
        <taxon>Liliopsida</taxon>
        <taxon>Poales</taxon>
        <taxon>Poaceae</taxon>
        <taxon>BOP clade</taxon>
        <taxon>Pooideae</taxon>
        <taxon>Triticodae</taxon>
        <taxon>Triticeae</taxon>
        <taxon>Hordeinae</taxon>
        <taxon>Hordeum</taxon>
    </lineage>
</organism>
<reference evidence="1" key="1">
    <citation type="journal article" date="2011" name="Plant Physiol.">
        <title>Comprehensive sequence analysis of 24,783 barley full-length cDNAs derived from 12 clone libraries.</title>
        <authorList>
            <person name="Matsumoto T."/>
            <person name="Tanaka T."/>
            <person name="Sakai H."/>
            <person name="Amano N."/>
            <person name="Kanamori H."/>
            <person name="Kurita K."/>
            <person name="Kikuta A."/>
            <person name="Kamiya K."/>
            <person name="Yamamoto M."/>
            <person name="Ikawa H."/>
            <person name="Fujii N."/>
            <person name="Hori K."/>
            <person name="Itoh T."/>
            <person name="Sato K."/>
        </authorList>
    </citation>
    <scope>NUCLEOTIDE SEQUENCE</scope>
    <source>
        <tissue evidence="1">Shoot and root</tissue>
    </source>
</reference>
<evidence type="ECO:0000313" key="1">
    <source>
        <dbReference type="EMBL" id="BAK00899.1"/>
    </source>
</evidence>
<sequence length="92" mass="10437">MLDMFENGVVLNFDKFPQYRVMKAREHSGRNKSKFIFCPTYLVTTKMFQGLNNGSLGNLLISGSYGTGKSVSIILFIHLSEYINKFFKAAKS</sequence>
<dbReference type="EMBL" id="AK369698">
    <property type="protein sequence ID" value="BAK00899.1"/>
    <property type="molecule type" value="mRNA"/>
</dbReference>